<evidence type="ECO:0000256" key="1">
    <source>
        <dbReference type="ARBA" id="ARBA00004496"/>
    </source>
</evidence>
<evidence type="ECO:0000256" key="6">
    <source>
        <dbReference type="ARBA" id="ARBA00023239"/>
    </source>
</evidence>
<dbReference type="Pfam" id="PF07701">
    <property type="entry name" value="HNOBA"/>
    <property type="match status" value="1"/>
</dbReference>
<evidence type="ECO:0000313" key="12">
    <source>
        <dbReference type="RefSeq" id="XP_025415805.1"/>
    </source>
</evidence>
<dbReference type="AlphaFoldDB" id="A0A2S2R5X1"/>
<name>A0A2S2R5X1_9HEMI</name>
<dbReference type="RefSeq" id="XP_025415805.1">
    <property type="nucleotide sequence ID" value="XM_025560020.1"/>
</dbReference>
<evidence type="ECO:0000256" key="5">
    <source>
        <dbReference type="ARBA" id="ARBA00023134"/>
    </source>
</evidence>
<dbReference type="Gene3D" id="3.90.1520.10">
    <property type="entry name" value="H-NOX domain"/>
    <property type="match status" value="1"/>
</dbReference>
<dbReference type="CDD" id="cd07302">
    <property type="entry name" value="CHD"/>
    <property type="match status" value="1"/>
</dbReference>
<sequence length="692" mass="79256">MYGMLLESVHHFIQLEYGEDAWYEVVRLSRCKWSEFNTFEIYPDWVMPELAAAAAKILTDPGSRTVEYDEGDWDDDEDDDRDDGGEPTFDSFMRYFGRCFVRFFSTLKHYDDYIRATGRYFCEFLKNVDNLHLQIRFRFPKMKSPSMYMSHADRDGCVLVYRSTRRGLTQYFMGQLEQIAEDVYNTKLCIRVLHEENTTVTSQSISLQGAGPHNVMVKFRLDFDNSAFLCQSTAKTFDRLQLPSVHIGVLLLLFPFGVVVGRDLRIVDAGEKLLNVLGLATTDDVRGHTMVDHFLIRRPRDIPFTWNNLMYLTSVTFELEVIRGVNASFPEKKVVSTKTEKKSGSPFPAILDRRGSYGSRSVLLKGQMRYIKEIDVIIFLCSPIVNNLDELQAMGLYMNDLNFHGLSRELLLSGWQHCSKLELMCERAEQLSLDLEDNYQKLEKWKKRGDDLLYSMLPKSVADQLQSEQSKLKPYKAFDMISVMFCEIEGLNPQTTKQNVMCLVECMNIIFSHFDNLTDRHDVYKVETSNQVYMVVSGAPEYTENHAKNVTDLGLGYAEEIRNLKFPCDIQIQVKIGIHSGPVVAGVVGIKVPHYGLFGDTVNTASRMQTTSEPGKIHISVKTKNLLPDNLYTLTSRGLVTVKGKGEMETFWVNRKNDDPNAVTEPKTNDCTTVCKYSTNQKSESENVDRYS</sequence>
<dbReference type="GO" id="GO:0020037">
    <property type="term" value="F:heme binding"/>
    <property type="evidence" value="ECO:0007669"/>
    <property type="project" value="InterPro"/>
</dbReference>
<dbReference type="GO" id="GO:0005525">
    <property type="term" value="F:GTP binding"/>
    <property type="evidence" value="ECO:0007669"/>
    <property type="project" value="UniProtKB-KW"/>
</dbReference>
<dbReference type="Gene3D" id="6.10.250.780">
    <property type="match status" value="1"/>
</dbReference>
<evidence type="ECO:0000256" key="4">
    <source>
        <dbReference type="ARBA" id="ARBA00022741"/>
    </source>
</evidence>
<dbReference type="GO" id="GO:0019934">
    <property type="term" value="P:cGMP-mediated signaling"/>
    <property type="evidence" value="ECO:0007669"/>
    <property type="project" value="TreeGrafter"/>
</dbReference>
<dbReference type="Proteomes" id="UP000694846">
    <property type="component" value="Unplaced"/>
</dbReference>
<dbReference type="SMART" id="SM00044">
    <property type="entry name" value="CYCc"/>
    <property type="match status" value="1"/>
</dbReference>
<dbReference type="PANTHER" id="PTHR45655:SF5">
    <property type="entry name" value="SOLUBLE GUANYLATE CYCLASE 89DA-RELATED"/>
    <property type="match status" value="1"/>
</dbReference>
<reference evidence="12" key="2">
    <citation type="submission" date="2025-04" db="UniProtKB">
        <authorList>
            <consortium name="RefSeq"/>
        </authorList>
    </citation>
    <scope>IDENTIFICATION</scope>
    <source>
        <tissue evidence="12">Whole body</tissue>
    </source>
</reference>
<dbReference type="SUPFAM" id="SSF111126">
    <property type="entry name" value="Ligand-binding domain in the NO signalling and Golgi transport"/>
    <property type="match status" value="2"/>
</dbReference>
<dbReference type="Gene3D" id="3.30.450.260">
    <property type="entry name" value="Haem NO binding associated domain"/>
    <property type="match status" value="1"/>
</dbReference>
<evidence type="ECO:0000259" key="9">
    <source>
        <dbReference type="PROSITE" id="PS50125"/>
    </source>
</evidence>
<dbReference type="EC" id="4.6.1.2" evidence="2"/>
<dbReference type="InterPro" id="IPR011645">
    <property type="entry name" value="HNOB_dom_associated"/>
</dbReference>
<dbReference type="Pfam" id="PF07700">
    <property type="entry name" value="HNOB"/>
    <property type="match status" value="2"/>
</dbReference>
<evidence type="ECO:0000256" key="7">
    <source>
        <dbReference type="ARBA" id="ARBA00023293"/>
    </source>
</evidence>
<dbReference type="EMBL" id="GGMS01016254">
    <property type="protein sequence ID" value="MBY85457.1"/>
    <property type="molecule type" value="Transcribed_RNA"/>
</dbReference>
<dbReference type="InterPro" id="IPR038158">
    <property type="entry name" value="H-NOX_domain_sf"/>
</dbReference>
<dbReference type="GO" id="GO:0004383">
    <property type="term" value="F:guanylate cyclase activity"/>
    <property type="evidence" value="ECO:0007669"/>
    <property type="project" value="UniProtKB-EC"/>
</dbReference>
<evidence type="ECO:0000313" key="10">
    <source>
        <dbReference type="EMBL" id="MBY85457.1"/>
    </source>
</evidence>
<keyword evidence="6" id="KW-0456">Lyase</keyword>
<organism evidence="10">
    <name type="scientific">Sipha flava</name>
    <name type="common">yellow sugarcane aphid</name>
    <dbReference type="NCBI Taxonomy" id="143950"/>
    <lineage>
        <taxon>Eukaryota</taxon>
        <taxon>Metazoa</taxon>
        <taxon>Ecdysozoa</taxon>
        <taxon>Arthropoda</taxon>
        <taxon>Hexapoda</taxon>
        <taxon>Insecta</taxon>
        <taxon>Pterygota</taxon>
        <taxon>Neoptera</taxon>
        <taxon>Paraneoptera</taxon>
        <taxon>Hemiptera</taxon>
        <taxon>Sternorrhyncha</taxon>
        <taxon>Aphidomorpha</taxon>
        <taxon>Aphidoidea</taxon>
        <taxon>Aphididae</taxon>
        <taxon>Sipha</taxon>
    </lineage>
</organism>
<keyword evidence="4" id="KW-0547">Nucleotide-binding</keyword>
<dbReference type="PROSITE" id="PS50125">
    <property type="entry name" value="GUANYLATE_CYCLASE_2"/>
    <property type="match status" value="1"/>
</dbReference>
<keyword evidence="8" id="KW-0175">Coiled coil</keyword>
<dbReference type="SUPFAM" id="SSF55073">
    <property type="entry name" value="Nucleotide cyclase"/>
    <property type="match status" value="1"/>
</dbReference>
<proteinExistence type="predicted"/>
<keyword evidence="7" id="KW-0141">cGMP biosynthesis</keyword>
<dbReference type="PANTHER" id="PTHR45655">
    <property type="entry name" value="GUANYLATE CYCLASE SOLUBLE SUBUNIT BETA-2"/>
    <property type="match status" value="1"/>
</dbReference>
<keyword evidence="3" id="KW-0963">Cytoplasm</keyword>
<feature type="domain" description="Guanylate cyclase" evidence="9">
    <location>
        <begin position="482"/>
        <end position="609"/>
    </location>
</feature>
<evidence type="ECO:0000313" key="11">
    <source>
        <dbReference type="Proteomes" id="UP000694846"/>
    </source>
</evidence>
<dbReference type="OrthoDB" id="1890790at2759"/>
<protein>
    <recommendedName>
        <fullName evidence="2">guanylate cyclase</fullName>
        <ecNumber evidence="2">4.6.1.2</ecNumber>
    </recommendedName>
</protein>
<reference evidence="10" key="1">
    <citation type="submission" date="2018-04" db="EMBL/GenBank/DDBJ databases">
        <title>Transcriptome assembly of Sipha flava.</title>
        <authorList>
            <person name="Scully E.D."/>
            <person name="Geib S.M."/>
            <person name="Palmer N.A."/>
            <person name="Koch K."/>
            <person name="Bradshaw J."/>
            <person name="Heng-Moss T."/>
            <person name="Sarath G."/>
        </authorList>
    </citation>
    <scope>NUCLEOTIDE SEQUENCE</scope>
</reference>
<keyword evidence="11" id="KW-1185">Reference proteome</keyword>
<dbReference type="Gene3D" id="3.30.70.1230">
    <property type="entry name" value="Nucleotide cyclase"/>
    <property type="match status" value="1"/>
</dbReference>
<evidence type="ECO:0000256" key="8">
    <source>
        <dbReference type="SAM" id="Coils"/>
    </source>
</evidence>
<feature type="coiled-coil region" evidence="8">
    <location>
        <begin position="418"/>
        <end position="448"/>
    </location>
</feature>
<dbReference type="GO" id="GO:0008074">
    <property type="term" value="C:guanylate cyclase complex, soluble"/>
    <property type="evidence" value="ECO:0007669"/>
    <property type="project" value="TreeGrafter"/>
</dbReference>
<dbReference type="GO" id="GO:0070482">
    <property type="term" value="P:response to oxygen levels"/>
    <property type="evidence" value="ECO:0007669"/>
    <property type="project" value="TreeGrafter"/>
</dbReference>
<dbReference type="InterPro" id="IPR024096">
    <property type="entry name" value="NO_sig/Golgi_transp_ligand-bd"/>
</dbReference>
<evidence type="ECO:0000256" key="2">
    <source>
        <dbReference type="ARBA" id="ARBA00012202"/>
    </source>
</evidence>
<comment type="subcellular location">
    <subcellularLocation>
        <location evidence="1">Cytoplasm</location>
    </subcellularLocation>
</comment>
<dbReference type="InterPro" id="IPR001054">
    <property type="entry name" value="A/G_cyclase"/>
</dbReference>
<dbReference type="InterPro" id="IPR011644">
    <property type="entry name" value="Heme_NO-bd"/>
</dbReference>
<evidence type="ECO:0000256" key="3">
    <source>
        <dbReference type="ARBA" id="ARBA00022490"/>
    </source>
</evidence>
<keyword evidence="5" id="KW-0342">GTP-binding</keyword>
<gene>
    <name evidence="10" type="primary">Gyc-89Db</name>
    <name evidence="12" type="synonym">LOC112687367</name>
    <name evidence="10" type="ORF">g.45429</name>
</gene>
<accession>A0A2S2R5X1</accession>
<dbReference type="InterPro" id="IPR029787">
    <property type="entry name" value="Nucleotide_cyclase"/>
</dbReference>
<dbReference type="Pfam" id="PF00211">
    <property type="entry name" value="Guanylate_cyc"/>
    <property type="match status" value="1"/>
</dbReference>
<dbReference type="InterPro" id="IPR042463">
    <property type="entry name" value="HNOB_dom_associated_sf"/>
</dbReference>